<protein>
    <recommendedName>
        <fullName evidence="4">DGQHR domain protein</fullName>
    </recommendedName>
</protein>
<feature type="compositionally biased region" description="Polar residues" evidence="1">
    <location>
        <begin position="565"/>
        <end position="579"/>
    </location>
</feature>
<dbReference type="AlphaFoldDB" id="B7KDZ9"/>
<proteinExistence type="predicted"/>
<dbReference type="InterPro" id="IPR017601">
    <property type="entry name" value="DGQHR-contain_dom"/>
</dbReference>
<keyword evidence="3" id="KW-1185">Reference proteome</keyword>
<feature type="region of interest" description="Disordered" evidence="1">
    <location>
        <begin position="546"/>
        <end position="579"/>
    </location>
</feature>
<sequence>MDNEQQLLEELEGKDLEEYGHKIFEKIGLRCFSKLGQIKLSDIADGYAQNEHIEFDYFIPENKVLLIGEITARNETKISNKYKKFKNNINFIRNLDFSTTLWQKLGIKEDECRHFKEIELIKGFFIIPQQEKWDVNLADIEDIAIFYKSDFLRLKAYSESIGQWTKNYFLNNFFIENFSNEALTIYHQDLLKIKEIKISSKDMSTCNLYTFFVSPYKLLDIAHVYRRDELPSFQAQDTTYNYQRPLIHQKLIEIRQKLLTDQNFMFPSNILAILSKQCKYQKDNQLLFIPKKYSSISIIDGQHRLFSYADENIKNIMQNDCKIMVTAIKFLTDDEEMINKFSAKVFIEINSNQTKVEATHLDLIAYKLGNNEPKILANKIMLKLNDRSKYNSFFDITSDGQGKGIVEAVTIIDTIKKITNLKTIQSLKNPRTDKNKNKKNGYENLLKCKIEDLSNKEVLVDKGTNFIERYFNEFFSVFKHEKPSNKKEIKSSLSYSKFWAGLVNLMCIFIDEGLDWNQVRTELENIKNNVMQLRNLKDYTEPLFKPKDPKIPDSSHSPKKVGNFLNANRKQPVSIQDIN</sequence>
<dbReference type="KEGG" id="cyc:PCC7424_3298"/>
<evidence type="ECO:0000313" key="2">
    <source>
        <dbReference type="EMBL" id="ACK71697.1"/>
    </source>
</evidence>
<dbReference type="NCBIfam" id="TIGR03187">
    <property type="entry name" value="DGQHR"/>
    <property type="match status" value="1"/>
</dbReference>
<evidence type="ECO:0008006" key="4">
    <source>
        <dbReference type="Google" id="ProtNLM"/>
    </source>
</evidence>
<organism evidence="2 3">
    <name type="scientific">Gloeothece citriformis (strain PCC 7424)</name>
    <name type="common">Cyanothece sp. (strain PCC 7424)</name>
    <dbReference type="NCBI Taxonomy" id="65393"/>
    <lineage>
        <taxon>Bacteria</taxon>
        <taxon>Bacillati</taxon>
        <taxon>Cyanobacteriota</taxon>
        <taxon>Cyanophyceae</taxon>
        <taxon>Oscillatoriophycideae</taxon>
        <taxon>Chroococcales</taxon>
        <taxon>Aphanothecaceae</taxon>
        <taxon>Gloeothece</taxon>
        <taxon>Gloeothece citriformis</taxon>
    </lineage>
</organism>
<accession>B7KDZ9</accession>
<gene>
    <name evidence="2" type="ordered locus">PCC7424_3298</name>
</gene>
<dbReference type="EMBL" id="CP001291">
    <property type="protein sequence ID" value="ACK71697.1"/>
    <property type="molecule type" value="Genomic_DNA"/>
</dbReference>
<evidence type="ECO:0000256" key="1">
    <source>
        <dbReference type="SAM" id="MobiDB-lite"/>
    </source>
</evidence>
<dbReference type="RefSeq" id="WP_015955293.1">
    <property type="nucleotide sequence ID" value="NC_011729.1"/>
</dbReference>
<evidence type="ECO:0000313" key="3">
    <source>
        <dbReference type="Proteomes" id="UP000002384"/>
    </source>
</evidence>
<dbReference type="OrthoDB" id="9789139at2"/>
<dbReference type="HOGENOM" id="CLU_442741_0_0_3"/>
<dbReference type="Proteomes" id="UP000002384">
    <property type="component" value="Chromosome"/>
</dbReference>
<reference evidence="3" key="1">
    <citation type="journal article" date="2011" name="MBio">
        <title>Novel metabolic attributes of the genus Cyanothece, comprising a group of unicellular nitrogen-fixing Cyanobacteria.</title>
        <authorList>
            <person name="Bandyopadhyay A."/>
            <person name="Elvitigala T."/>
            <person name="Welsh E."/>
            <person name="Stockel J."/>
            <person name="Liberton M."/>
            <person name="Min H."/>
            <person name="Sherman L.A."/>
            <person name="Pakrasi H.B."/>
        </authorList>
    </citation>
    <scope>NUCLEOTIDE SEQUENCE [LARGE SCALE GENOMIC DNA]</scope>
    <source>
        <strain evidence="3">PCC 7424</strain>
    </source>
</reference>
<name>B7KDZ9_GLOC7</name>
<dbReference type="eggNOG" id="ENOG50305TT">
    <property type="taxonomic scope" value="Bacteria"/>
</dbReference>